<name>A0ABU5HXR9_9HYPH</name>
<dbReference type="Proteomes" id="UP001294412">
    <property type="component" value="Unassembled WGS sequence"/>
</dbReference>
<evidence type="ECO:0000256" key="1">
    <source>
        <dbReference type="ARBA" id="ARBA00009477"/>
    </source>
</evidence>
<keyword evidence="4" id="KW-0812">Transmembrane</keyword>
<feature type="region of interest" description="Disordered" evidence="3">
    <location>
        <begin position="415"/>
        <end position="446"/>
    </location>
</feature>
<reference evidence="7 8" key="1">
    <citation type="submission" date="2023-12" db="EMBL/GenBank/DDBJ databases">
        <title>Description of Novel Strain Fulvimarina sp. 2208YS6-2-32 isolated from Uroteuthis (Photololigo) edulis.</title>
        <authorList>
            <person name="Park J.-S."/>
        </authorList>
    </citation>
    <scope>NUCLEOTIDE SEQUENCE [LARGE SCALE GENOMIC DNA]</scope>
    <source>
        <strain evidence="7 8">2208YS6-2-32</strain>
    </source>
</reference>
<evidence type="ECO:0000256" key="2">
    <source>
        <dbReference type="SAM" id="Coils"/>
    </source>
</evidence>
<dbReference type="PANTHER" id="PTHR30469">
    <property type="entry name" value="MULTIDRUG RESISTANCE PROTEIN MDTA"/>
    <property type="match status" value="1"/>
</dbReference>
<dbReference type="Gene3D" id="2.40.30.170">
    <property type="match status" value="1"/>
</dbReference>
<evidence type="ECO:0000313" key="8">
    <source>
        <dbReference type="Proteomes" id="UP001294412"/>
    </source>
</evidence>
<dbReference type="RefSeq" id="WP_322185313.1">
    <property type="nucleotide sequence ID" value="NZ_JAXLPB010000001.1"/>
</dbReference>
<protein>
    <submittedName>
        <fullName evidence="7">Efflux RND transporter periplasmic adaptor subunit</fullName>
    </submittedName>
</protein>
<dbReference type="Pfam" id="PF25954">
    <property type="entry name" value="Beta-barrel_RND_2"/>
    <property type="match status" value="1"/>
</dbReference>
<sequence length="446" mass="47374">MVGFIKQILVTVVILIIGLAGLVWIKPDVGRTILASDIPYKETVRTLVVLISPEAGEAAPDQARGPGDGAFGGGGNTPAIVSAVRNETSATDLKALASAEAIRSVTVYPDNTSGVIEEVLVSSGDQVRAGQPLVRLESSSQAVAVDRATLMAEAAEDKLVRYEQLRQRNAATNVELSDIARERDAARLDLRDAQIALSKREITAPIDGRIGIVQVERGSLVESGTAIATIDARDRLKLVFYTPERYLSDMEVGTDLTAVSVARPDETYSGEIAAIDSRVAEDSRTVRTEGVILNRDDRLRPGMSFSLTIPLPGETYLATDPLAVVWERTGPFVWAVRDGKAQKAPVRIVQRDIDQVLIVSDALAVGDLVVVEGVQSMRNGLELDVEIRNDAPVASRDAGPAEVVSADISADVSTARAGEASGMARIGEGPRRSGVPLPEPANRSGS</sequence>
<evidence type="ECO:0000259" key="5">
    <source>
        <dbReference type="Pfam" id="PF25954"/>
    </source>
</evidence>
<dbReference type="Gene3D" id="2.40.420.20">
    <property type="match status" value="1"/>
</dbReference>
<comment type="caution">
    <text evidence="7">The sequence shown here is derived from an EMBL/GenBank/DDBJ whole genome shotgun (WGS) entry which is preliminary data.</text>
</comment>
<evidence type="ECO:0000256" key="3">
    <source>
        <dbReference type="SAM" id="MobiDB-lite"/>
    </source>
</evidence>
<keyword evidence="4" id="KW-1133">Transmembrane helix</keyword>
<gene>
    <name evidence="7" type="ORF">U0C82_01825</name>
</gene>
<keyword evidence="4" id="KW-0472">Membrane</keyword>
<dbReference type="EMBL" id="JAXLPB010000001">
    <property type="protein sequence ID" value="MDY8107887.1"/>
    <property type="molecule type" value="Genomic_DNA"/>
</dbReference>
<dbReference type="PANTHER" id="PTHR30469:SF11">
    <property type="entry name" value="BLL4320 PROTEIN"/>
    <property type="match status" value="1"/>
</dbReference>
<dbReference type="InterPro" id="IPR058647">
    <property type="entry name" value="BSH_CzcB-like"/>
</dbReference>
<proteinExistence type="inferred from homology"/>
<dbReference type="Pfam" id="PF25973">
    <property type="entry name" value="BSH_CzcB"/>
    <property type="match status" value="1"/>
</dbReference>
<dbReference type="NCBIfam" id="TIGR01730">
    <property type="entry name" value="RND_mfp"/>
    <property type="match status" value="1"/>
</dbReference>
<comment type="similarity">
    <text evidence="1">Belongs to the membrane fusion protein (MFP) (TC 8.A.1) family.</text>
</comment>
<keyword evidence="8" id="KW-1185">Reference proteome</keyword>
<organism evidence="7 8">
    <name type="scientific">Fulvimarina uroteuthidis</name>
    <dbReference type="NCBI Taxonomy" id="3098149"/>
    <lineage>
        <taxon>Bacteria</taxon>
        <taxon>Pseudomonadati</taxon>
        <taxon>Pseudomonadota</taxon>
        <taxon>Alphaproteobacteria</taxon>
        <taxon>Hyphomicrobiales</taxon>
        <taxon>Aurantimonadaceae</taxon>
        <taxon>Fulvimarina</taxon>
    </lineage>
</organism>
<dbReference type="SUPFAM" id="SSF111369">
    <property type="entry name" value="HlyD-like secretion proteins"/>
    <property type="match status" value="1"/>
</dbReference>
<evidence type="ECO:0000259" key="6">
    <source>
        <dbReference type="Pfam" id="PF25973"/>
    </source>
</evidence>
<feature type="domain" description="CusB-like beta-barrel" evidence="5">
    <location>
        <begin position="240"/>
        <end position="308"/>
    </location>
</feature>
<dbReference type="InterPro" id="IPR058792">
    <property type="entry name" value="Beta-barrel_RND_2"/>
</dbReference>
<feature type="domain" description="CzcB-like barrel-sandwich hybrid" evidence="6">
    <location>
        <begin position="111"/>
        <end position="230"/>
    </location>
</feature>
<accession>A0ABU5HXR9</accession>
<dbReference type="InterPro" id="IPR006143">
    <property type="entry name" value="RND_pump_MFP"/>
</dbReference>
<evidence type="ECO:0000256" key="4">
    <source>
        <dbReference type="SAM" id="Phobius"/>
    </source>
</evidence>
<feature type="coiled-coil region" evidence="2">
    <location>
        <begin position="145"/>
        <end position="182"/>
    </location>
</feature>
<evidence type="ECO:0000313" key="7">
    <source>
        <dbReference type="EMBL" id="MDY8107887.1"/>
    </source>
</evidence>
<keyword evidence="2" id="KW-0175">Coiled coil</keyword>
<feature type="transmembrane region" description="Helical" evidence="4">
    <location>
        <begin position="7"/>
        <end position="25"/>
    </location>
</feature>
<dbReference type="Gene3D" id="2.40.50.100">
    <property type="match status" value="1"/>
</dbReference>
<dbReference type="Gene3D" id="1.10.287.470">
    <property type="entry name" value="Helix hairpin bin"/>
    <property type="match status" value="1"/>
</dbReference>